<keyword evidence="3" id="KW-1185">Reference proteome</keyword>
<keyword evidence="1" id="KW-0472">Membrane</keyword>
<keyword evidence="1" id="KW-1133">Transmembrane helix</keyword>
<protein>
    <submittedName>
        <fullName evidence="2">Uncharacterized protein</fullName>
    </submittedName>
</protein>
<evidence type="ECO:0000313" key="2">
    <source>
        <dbReference type="EnsemblMetazoa" id="SCAU006378-PA"/>
    </source>
</evidence>
<keyword evidence="1" id="KW-0812">Transmembrane</keyword>
<dbReference type="EnsemblMetazoa" id="SCAU006378-RA">
    <property type="protein sequence ID" value="SCAU006378-PA"/>
    <property type="gene ID" value="SCAU006378"/>
</dbReference>
<sequence>MACPKWSLFVAGFSIVCYSLSVLYMFGGLVGLYNLPKLTNEDTHKNIDPDSEDGKELEHMNHTEIAAYTVFLVADLSTLFASIFLLIGLKKKIHQSLYLWLVVSMIDVLGGTMVLFFVNESKLETGMYLLVTLSITVFWYPIYKEYKRLRFPEQSASSGSPMARICHQTTEYVHHTKQPATAPIDVGV</sequence>
<dbReference type="PANTHER" id="PTHR36694">
    <property type="entry name" value="PASIFLORA 1, ISOFORM A-RELATED"/>
    <property type="match status" value="1"/>
</dbReference>
<dbReference type="AlphaFoldDB" id="A0A1I8PAU4"/>
<dbReference type="PANTHER" id="PTHR36694:SF11">
    <property type="entry name" value="LP21121P-RELATED"/>
    <property type="match status" value="1"/>
</dbReference>
<feature type="transmembrane region" description="Helical" evidence="1">
    <location>
        <begin position="7"/>
        <end position="33"/>
    </location>
</feature>
<feature type="transmembrane region" description="Helical" evidence="1">
    <location>
        <begin position="98"/>
        <end position="119"/>
    </location>
</feature>
<organism evidence="2 3">
    <name type="scientific">Stomoxys calcitrans</name>
    <name type="common">Stable fly</name>
    <name type="synonym">Conops calcitrans</name>
    <dbReference type="NCBI Taxonomy" id="35570"/>
    <lineage>
        <taxon>Eukaryota</taxon>
        <taxon>Metazoa</taxon>
        <taxon>Ecdysozoa</taxon>
        <taxon>Arthropoda</taxon>
        <taxon>Hexapoda</taxon>
        <taxon>Insecta</taxon>
        <taxon>Pterygota</taxon>
        <taxon>Neoptera</taxon>
        <taxon>Endopterygota</taxon>
        <taxon>Diptera</taxon>
        <taxon>Brachycera</taxon>
        <taxon>Muscomorpha</taxon>
        <taxon>Muscoidea</taxon>
        <taxon>Muscidae</taxon>
        <taxon>Stomoxys</taxon>
    </lineage>
</organism>
<evidence type="ECO:0000256" key="1">
    <source>
        <dbReference type="SAM" id="Phobius"/>
    </source>
</evidence>
<accession>A0A1I8PAU4</accession>
<dbReference type="VEuPathDB" id="VectorBase:SCAU006378"/>
<dbReference type="OrthoDB" id="8085753at2759"/>
<evidence type="ECO:0000313" key="3">
    <source>
        <dbReference type="Proteomes" id="UP000095300"/>
    </source>
</evidence>
<name>A0A1I8PAU4_STOCA</name>
<dbReference type="Proteomes" id="UP000095300">
    <property type="component" value="Unassembled WGS sequence"/>
</dbReference>
<gene>
    <name evidence="2" type="primary">106090971</name>
</gene>
<feature type="transmembrane region" description="Helical" evidence="1">
    <location>
        <begin position="125"/>
        <end position="143"/>
    </location>
</feature>
<feature type="transmembrane region" description="Helical" evidence="1">
    <location>
        <begin position="65"/>
        <end position="86"/>
    </location>
</feature>
<reference evidence="2" key="1">
    <citation type="submission" date="2020-05" db="UniProtKB">
        <authorList>
            <consortium name="EnsemblMetazoa"/>
        </authorList>
    </citation>
    <scope>IDENTIFICATION</scope>
    <source>
        <strain evidence="2">USDA</strain>
    </source>
</reference>
<proteinExistence type="predicted"/>